<dbReference type="InterPro" id="IPR011009">
    <property type="entry name" value="Kinase-like_dom_sf"/>
</dbReference>
<dbReference type="InterPro" id="IPR002575">
    <property type="entry name" value="Aminoglycoside_PTrfase"/>
</dbReference>
<protein>
    <recommendedName>
        <fullName evidence="1">Aminoglycoside phosphotransferase domain-containing protein</fullName>
    </recommendedName>
</protein>
<dbReference type="InterPro" id="IPR051678">
    <property type="entry name" value="AGP_Transferase"/>
</dbReference>
<sequence length="514" mass="58977">MLSAIIQRFRMRWASFFVSLSSVWDRLLQFTHFSTTKRLEIESQSNPAENEILTPELTESDTSAPSLSSKQFPVATDDQYNQARRAFIDSLDSDAVCALASKYNNDKCCRVVNKASGSFNVCFFIEFGTEEPKWVVRIPIEPAVNNPWDKLLSEVTTIQHLKHHTQIPVPRIQAYGRSAVLTKTGIGSQVFLITDLIEGQPLDKKLLLLTNEEHRRNFYSQLIDILIELYNLRFPSIGSLMPNPDDPSCPVLGPVMSMSATSLRLPPQPTFSSAKAYMKYQFGLVSRFFSPPVRDHTIEDIRQEAFALHGLERIFDQLVDPQLDHGPFILNHLDLRSPNIIVDQNLHIQGIIDWEFSSTVPRQTFTPPSWITGHDSVETNKQMHAEFCSVLNEKSSNNKLCDQLRREWYTCELNTNDTDIKFAVAHILHHPTDATDIFYDFLSYKVINNLSDDNLDDVVSEFFSEHPTLALDAERRAERCERYTQYLKENGLYETELDKILTESKALKEKYGWQ</sequence>
<comment type="caution">
    <text evidence="2">The sequence shown here is derived from an EMBL/GenBank/DDBJ whole genome shotgun (WGS) entry which is preliminary data.</text>
</comment>
<dbReference type="SUPFAM" id="SSF56112">
    <property type="entry name" value="Protein kinase-like (PK-like)"/>
    <property type="match status" value="1"/>
</dbReference>
<proteinExistence type="predicted"/>
<feature type="domain" description="Aminoglycoside phosphotransferase" evidence="1">
    <location>
        <begin position="127"/>
        <end position="358"/>
    </location>
</feature>
<dbReference type="PANTHER" id="PTHR21310:SF37">
    <property type="entry name" value="AMINOGLYCOSIDE PHOSPHOTRANSFERASE DOMAIN-CONTAINING PROTEIN"/>
    <property type="match status" value="1"/>
</dbReference>
<name>A0A420RWS1_GIBIN</name>
<dbReference type="Pfam" id="PF01636">
    <property type="entry name" value="APH"/>
    <property type="match status" value="1"/>
</dbReference>
<gene>
    <name evidence="2" type="ORF">BFJ72_g14861</name>
</gene>
<dbReference type="Gene3D" id="3.90.1200.10">
    <property type="match status" value="1"/>
</dbReference>
<evidence type="ECO:0000259" key="1">
    <source>
        <dbReference type="Pfam" id="PF01636"/>
    </source>
</evidence>
<evidence type="ECO:0000313" key="3">
    <source>
        <dbReference type="Proteomes" id="UP000283569"/>
    </source>
</evidence>
<organism evidence="2 3">
    <name type="scientific">Gibberella intermedia</name>
    <name type="common">Bulb rot disease fungus</name>
    <name type="synonym">Fusarium proliferatum</name>
    <dbReference type="NCBI Taxonomy" id="948311"/>
    <lineage>
        <taxon>Eukaryota</taxon>
        <taxon>Fungi</taxon>
        <taxon>Dikarya</taxon>
        <taxon>Ascomycota</taxon>
        <taxon>Pezizomycotina</taxon>
        <taxon>Sordariomycetes</taxon>
        <taxon>Hypocreomycetidae</taxon>
        <taxon>Hypocreales</taxon>
        <taxon>Nectriaceae</taxon>
        <taxon>Fusarium</taxon>
        <taxon>Fusarium fujikuroi species complex</taxon>
    </lineage>
</organism>
<reference evidence="2 3" key="1">
    <citation type="journal article" date="2018" name="Sci. Rep.">
        <title>Characterisation of pathogen-specific regions and novel effector candidates in Fusarium oxysporum f. sp. cepae.</title>
        <authorList>
            <person name="Armitage A.D."/>
            <person name="Taylor A."/>
            <person name="Sobczyk M.K."/>
            <person name="Baxter L."/>
            <person name="Greenfield B.P."/>
            <person name="Bates H.J."/>
            <person name="Wilson F."/>
            <person name="Jackson A.C."/>
            <person name="Ott S."/>
            <person name="Harrison R.J."/>
            <person name="Clarkson J.P."/>
        </authorList>
    </citation>
    <scope>NUCLEOTIDE SEQUENCE [LARGE SCALE GENOMIC DNA]</scope>
    <source>
        <strain evidence="2 3">Fp_A8</strain>
    </source>
</reference>
<dbReference type="PANTHER" id="PTHR21310">
    <property type="entry name" value="AMINOGLYCOSIDE PHOSPHOTRANSFERASE-RELATED-RELATED"/>
    <property type="match status" value="1"/>
</dbReference>
<dbReference type="AlphaFoldDB" id="A0A420RWS1"/>
<dbReference type="Proteomes" id="UP000283569">
    <property type="component" value="Unassembled WGS sequence"/>
</dbReference>
<dbReference type="EMBL" id="MRDB01000134">
    <property type="protein sequence ID" value="RKL21437.1"/>
    <property type="molecule type" value="Genomic_DNA"/>
</dbReference>
<evidence type="ECO:0000313" key="2">
    <source>
        <dbReference type="EMBL" id="RKL21437.1"/>
    </source>
</evidence>
<accession>A0A420RWS1</accession>